<protein>
    <submittedName>
        <fullName evidence="3">Cupin domain-containing protein</fullName>
    </submittedName>
</protein>
<dbReference type="InterPro" id="IPR013096">
    <property type="entry name" value="Cupin_2"/>
</dbReference>
<evidence type="ECO:0000259" key="2">
    <source>
        <dbReference type="Pfam" id="PF07883"/>
    </source>
</evidence>
<proteinExistence type="predicted"/>
<accession>A0ABS2KHM4</accession>
<dbReference type="Proteomes" id="UP001430193">
    <property type="component" value="Unassembled WGS sequence"/>
</dbReference>
<dbReference type="RefSeq" id="WP_204631446.1">
    <property type="nucleotide sequence ID" value="NZ_BSOC01000003.1"/>
</dbReference>
<dbReference type="SUPFAM" id="SSF51182">
    <property type="entry name" value="RmlC-like cupins"/>
    <property type="match status" value="1"/>
</dbReference>
<keyword evidence="4" id="KW-1185">Reference proteome</keyword>
<sequence>MSPHEWKACCGLAAVALFAFSVVLAKEVAPPEKAAISEVLLQTTRAWDGDRYKPYPAGQPQISVLRIYIPPHTSLPWHSHPVINAAYVLTGELTVEKKSDGKKLHLKTGDVLPETVNQSHLGYTEDQSALLLVFYAGVEGTPITVVER</sequence>
<organism evidence="3 4">
    <name type="scientific">Dyella mobilis</name>
    <dbReference type="NCBI Taxonomy" id="1849582"/>
    <lineage>
        <taxon>Bacteria</taxon>
        <taxon>Pseudomonadati</taxon>
        <taxon>Pseudomonadota</taxon>
        <taxon>Gammaproteobacteria</taxon>
        <taxon>Lysobacterales</taxon>
        <taxon>Rhodanobacteraceae</taxon>
        <taxon>Dyella</taxon>
    </lineage>
</organism>
<evidence type="ECO:0000313" key="4">
    <source>
        <dbReference type="Proteomes" id="UP001430193"/>
    </source>
</evidence>
<dbReference type="InterPro" id="IPR014710">
    <property type="entry name" value="RmlC-like_jellyroll"/>
</dbReference>
<gene>
    <name evidence="3" type="ORF">ISS99_09940</name>
</gene>
<dbReference type="EMBL" id="JADIKF010000038">
    <property type="protein sequence ID" value="MBM7129848.1"/>
    <property type="molecule type" value="Genomic_DNA"/>
</dbReference>
<evidence type="ECO:0000313" key="3">
    <source>
        <dbReference type="EMBL" id="MBM7129848.1"/>
    </source>
</evidence>
<keyword evidence="1" id="KW-0732">Signal</keyword>
<comment type="caution">
    <text evidence="3">The sequence shown here is derived from an EMBL/GenBank/DDBJ whole genome shotgun (WGS) entry which is preliminary data.</text>
</comment>
<feature type="domain" description="Cupin type-2" evidence="2">
    <location>
        <begin position="68"/>
        <end position="121"/>
    </location>
</feature>
<dbReference type="CDD" id="cd02236">
    <property type="entry name" value="cupin_CV2614-like"/>
    <property type="match status" value="1"/>
</dbReference>
<feature type="signal peptide" evidence="1">
    <location>
        <begin position="1"/>
        <end position="25"/>
    </location>
</feature>
<dbReference type="Pfam" id="PF07883">
    <property type="entry name" value="Cupin_2"/>
    <property type="match status" value="1"/>
</dbReference>
<evidence type="ECO:0000256" key="1">
    <source>
        <dbReference type="SAM" id="SignalP"/>
    </source>
</evidence>
<feature type="chain" id="PRO_5046424484" evidence="1">
    <location>
        <begin position="26"/>
        <end position="148"/>
    </location>
</feature>
<name>A0ABS2KHM4_9GAMM</name>
<dbReference type="InterPro" id="IPR011051">
    <property type="entry name" value="RmlC_Cupin_sf"/>
</dbReference>
<reference evidence="3" key="1">
    <citation type="submission" date="2020-10" db="EMBL/GenBank/DDBJ databases">
        <title>Phylogeny of dyella-like bacteria.</title>
        <authorList>
            <person name="Fu J."/>
        </authorList>
    </citation>
    <scope>NUCLEOTIDE SEQUENCE</scope>
    <source>
        <strain evidence="3">DHON07</strain>
    </source>
</reference>
<dbReference type="Gene3D" id="2.60.120.10">
    <property type="entry name" value="Jelly Rolls"/>
    <property type="match status" value="1"/>
</dbReference>